<comment type="similarity">
    <text evidence="1">Belongs to the peptidase M20A family.</text>
</comment>
<proteinExistence type="inferred from homology"/>
<dbReference type="PROSITE" id="PS00758">
    <property type="entry name" value="ARGE_DAPE_CPG2_1"/>
    <property type="match status" value="1"/>
</dbReference>
<organism evidence="9 10">
    <name type="scientific">[Candida] railenensis</name>
    <dbReference type="NCBI Taxonomy" id="45579"/>
    <lineage>
        <taxon>Eukaryota</taxon>
        <taxon>Fungi</taxon>
        <taxon>Dikarya</taxon>
        <taxon>Ascomycota</taxon>
        <taxon>Saccharomycotina</taxon>
        <taxon>Pichiomycetes</taxon>
        <taxon>Debaryomycetaceae</taxon>
        <taxon>Kurtzmaniella</taxon>
    </lineage>
</organism>
<keyword evidence="2" id="KW-0645">Protease</keyword>
<accession>A0A9P0W027</accession>
<dbReference type="AlphaFoldDB" id="A0A9P0W027"/>
<sequence>MAIKMLPIHEKGPSGSLNSSKMHLKHQWSTVGQKILALVTVLSLATVICKQNYYPLFQANFIGDPGNPDSLCPIVAKIDPSEHIYDNATIDKILNDPDFRARSIERLSSAVKIPTEIYDDTILPNAAKSKKDLYKLEPLWEEYEKFHKFLKKAFPLIHKSLKVEEVNKFGLIYTWEGSDKKKEPLMLTAHMDVVPVQKETIDQWTYPPFSGEYDGEFMYGRGVSDCKNLLIGLLETIELFLEEGEFKPERTLILGFGYDEESGGTGAGEIYKVLIERYGEESLYAIIDEGNEAFEKIQGLNFILPATGEKGHLNSIIELYTPGGHSSVPPNHTSIGILSKLIDLIEENPYDSILTNANPVLNQLQCVAEHSKTVEKTLKRDILQAQFNPSANQAVIDFISKDSTRYLVATSQAVDIIQGGAKSNALPEHVSVLINHRIAIEESVSSTAGKILEHVKDIAQKFDLGVVYEGDELVKPTARGYFNYTLNEPLEPSPITPINDKVWETFGGSLRYFYEDLLFPEKDEIFIPAPYISIGNTDTKNYWPLTKHIFRYSPGIEGGSNIHSVDEKVKFDVHLQAIAFFYYYIQLVDSE</sequence>
<keyword evidence="10" id="KW-1185">Reference proteome</keyword>
<evidence type="ECO:0000256" key="6">
    <source>
        <dbReference type="PIRSR" id="PIRSR037217-1"/>
    </source>
</evidence>
<dbReference type="InterPro" id="IPR002933">
    <property type="entry name" value="Peptidase_M20"/>
</dbReference>
<keyword evidence="3 7" id="KW-0479">Metal-binding</keyword>
<dbReference type="GO" id="GO:0051603">
    <property type="term" value="P:proteolysis involved in protein catabolic process"/>
    <property type="evidence" value="ECO:0007669"/>
    <property type="project" value="TreeGrafter"/>
</dbReference>
<dbReference type="InterPro" id="IPR017141">
    <property type="entry name" value="Pept_M20_carboxypep"/>
</dbReference>
<dbReference type="InterPro" id="IPR047177">
    <property type="entry name" value="Pept_M20A"/>
</dbReference>
<dbReference type="InterPro" id="IPR011650">
    <property type="entry name" value="Peptidase_M20_dimer"/>
</dbReference>
<feature type="binding site" evidence="7">
    <location>
        <position position="225"/>
    </location>
    <ligand>
        <name>Zn(2+)</name>
        <dbReference type="ChEBI" id="CHEBI:29105"/>
        <label>2</label>
    </ligand>
</feature>
<evidence type="ECO:0000256" key="7">
    <source>
        <dbReference type="PIRSR" id="PIRSR037217-2"/>
    </source>
</evidence>
<dbReference type="SUPFAM" id="SSF55031">
    <property type="entry name" value="Bacterial exopeptidase dimerisation domain"/>
    <property type="match status" value="1"/>
</dbReference>
<dbReference type="GO" id="GO:0046872">
    <property type="term" value="F:metal ion binding"/>
    <property type="evidence" value="ECO:0007669"/>
    <property type="project" value="UniProtKB-KW"/>
</dbReference>
<dbReference type="Pfam" id="PF07687">
    <property type="entry name" value="M20_dimer"/>
    <property type="match status" value="1"/>
</dbReference>
<dbReference type="FunFam" id="3.40.630.10:FF:000027">
    <property type="entry name" value="N-fatty-acyl-amino acid synthase/hydrolase PM20D1"/>
    <property type="match status" value="1"/>
</dbReference>
<evidence type="ECO:0000259" key="8">
    <source>
        <dbReference type="Pfam" id="PF07687"/>
    </source>
</evidence>
<dbReference type="Gene3D" id="3.40.630.10">
    <property type="entry name" value="Zn peptidases"/>
    <property type="match status" value="1"/>
</dbReference>
<dbReference type="GO" id="GO:0000328">
    <property type="term" value="C:fungal-type vacuole lumen"/>
    <property type="evidence" value="ECO:0007669"/>
    <property type="project" value="TreeGrafter"/>
</dbReference>
<dbReference type="EMBL" id="CAKXYY010000032">
    <property type="protein sequence ID" value="CAH2355705.1"/>
    <property type="molecule type" value="Genomic_DNA"/>
</dbReference>
<dbReference type="OrthoDB" id="3064516at2759"/>
<dbReference type="InterPro" id="IPR036264">
    <property type="entry name" value="Bact_exopeptidase_dim_dom"/>
</dbReference>
<feature type="binding site" evidence="7">
    <location>
        <position position="288"/>
    </location>
    <ligand>
        <name>Zn(2+)</name>
        <dbReference type="ChEBI" id="CHEBI:29105"/>
        <label>2</label>
    </ligand>
</feature>
<dbReference type="Pfam" id="PF01546">
    <property type="entry name" value="Peptidase_M20"/>
    <property type="match status" value="1"/>
</dbReference>
<reference evidence="9" key="1">
    <citation type="submission" date="2022-03" db="EMBL/GenBank/DDBJ databases">
        <authorList>
            <person name="Legras J.-L."/>
            <person name="Devillers H."/>
            <person name="Grondin C."/>
        </authorList>
    </citation>
    <scope>NUCLEOTIDE SEQUENCE</scope>
    <source>
        <strain evidence="9">CLIB 1423</strain>
    </source>
</reference>
<dbReference type="Gene3D" id="3.30.70.360">
    <property type="match status" value="1"/>
</dbReference>
<keyword evidence="5 7" id="KW-0862">Zinc</keyword>
<dbReference type="PANTHER" id="PTHR45962">
    <property type="entry name" value="N-FATTY-ACYL-AMINO ACID SYNTHASE/HYDROLASE PM20D1"/>
    <property type="match status" value="1"/>
</dbReference>
<feature type="domain" description="Peptidase M20 dimerisation" evidence="8">
    <location>
        <begin position="307"/>
        <end position="460"/>
    </location>
</feature>
<dbReference type="SUPFAM" id="SSF53187">
    <property type="entry name" value="Zn-dependent exopeptidases"/>
    <property type="match status" value="1"/>
</dbReference>
<evidence type="ECO:0000256" key="1">
    <source>
        <dbReference type="ARBA" id="ARBA00006247"/>
    </source>
</evidence>
<feature type="active site" evidence="6">
    <location>
        <position position="192"/>
    </location>
</feature>
<keyword evidence="4" id="KW-0378">Hydrolase</keyword>
<evidence type="ECO:0000256" key="5">
    <source>
        <dbReference type="ARBA" id="ARBA00022833"/>
    </source>
</evidence>
<evidence type="ECO:0000256" key="3">
    <source>
        <dbReference type="ARBA" id="ARBA00022723"/>
    </source>
</evidence>
<gene>
    <name evidence="9" type="ORF">CLIB1423_32S00144</name>
</gene>
<dbReference type="CDD" id="cd05674">
    <property type="entry name" value="M20_yscS"/>
    <property type="match status" value="1"/>
</dbReference>
<feature type="binding site" evidence="7">
    <location>
        <position position="225"/>
    </location>
    <ligand>
        <name>Zn(2+)</name>
        <dbReference type="ChEBI" id="CHEBI:29105"/>
        <label>1</label>
    </ligand>
</feature>
<dbReference type="PIRSF" id="PIRSF037217">
    <property type="entry name" value="Carboxypeptidase_S"/>
    <property type="match status" value="1"/>
</dbReference>
<dbReference type="GO" id="GO:0004181">
    <property type="term" value="F:metallocarboxypeptidase activity"/>
    <property type="evidence" value="ECO:0007669"/>
    <property type="project" value="InterPro"/>
</dbReference>
<feature type="binding site" evidence="7">
    <location>
        <position position="563"/>
    </location>
    <ligand>
        <name>Zn(2+)</name>
        <dbReference type="ChEBI" id="CHEBI:29105"/>
        <label>1</label>
    </ligand>
</feature>
<protein>
    <submittedName>
        <fullName evidence="9">Carboxypeptidase S</fullName>
    </submittedName>
</protein>
<dbReference type="InterPro" id="IPR001261">
    <property type="entry name" value="ArgE/DapE_CS"/>
</dbReference>
<evidence type="ECO:0000256" key="4">
    <source>
        <dbReference type="ARBA" id="ARBA00022801"/>
    </source>
</evidence>
<keyword evidence="9" id="KW-0121">Carboxypeptidase</keyword>
<evidence type="ECO:0000313" key="10">
    <source>
        <dbReference type="Proteomes" id="UP000837801"/>
    </source>
</evidence>
<dbReference type="PANTHER" id="PTHR45962:SF1">
    <property type="entry name" value="N-FATTY-ACYL-AMINO ACID SYNTHASE_HYDROLASE PM20D1"/>
    <property type="match status" value="1"/>
</dbReference>
<evidence type="ECO:0000256" key="2">
    <source>
        <dbReference type="ARBA" id="ARBA00022670"/>
    </source>
</evidence>
<dbReference type="Proteomes" id="UP000837801">
    <property type="component" value="Unassembled WGS sequence"/>
</dbReference>
<comment type="caution">
    <text evidence="9">The sequence shown here is derived from an EMBL/GenBank/DDBJ whole genome shotgun (WGS) entry which is preliminary data.</text>
</comment>
<name>A0A9P0W027_9ASCO</name>
<evidence type="ECO:0000313" key="9">
    <source>
        <dbReference type="EMBL" id="CAH2355705.1"/>
    </source>
</evidence>
<feature type="active site" description="Proton acceptor" evidence="6">
    <location>
        <position position="260"/>
    </location>
</feature>
<feature type="binding site" evidence="7">
    <location>
        <position position="190"/>
    </location>
    <ligand>
        <name>Zn(2+)</name>
        <dbReference type="ChEBI" id="CHEBI:29105"/>
        <label>2</label>
    </ligand>
</feature>
<feature type="binding site" evidence="7">
    <location>
        <position position="261"/>
    </location>
    <ligand>
        <name>Zn(2+)</name>
        <dbReference type="ChEBI" id="CHEBI:29105"/>
        <label>1</label>
    </ligand>
</feature>